<dbReference type="InterPro" id="IPR038765">
    <property type="entry name" value="Papain-like_cys_pep_sf"/>
</dbReference>
<dbReference type="GO" id="GO:0006508">
    <property type="term" value="P:proteolysis"/>
    <property type="evidence" value="ECO:0007669"/>
    <property type="project" value="UniProtKB-KW"/>
</dbReference>
<dbReference type="CDD" id="cd08073">
    <property type="entry name" value="MPN_NLPC_P60"/>
    <property type="match status" value="1"/>
</dbReference>
<organism evidence="8 9">
    <name type="scientific">Acinetobacter pittii</name>
    <name type="common">Acinetobacter genomosp. 3</name>
    <dbReference type="NCBI Taxonomy" id="48296"/>
    <lineage>
        <taxon>Bacteria</taxon>
        <taxon>Pseudomonadati</taxon>
        <taxon>Pseudomonadota</taxon>
        <taxon>Gammaproteobacteria</taxon>
        <taxon>Moraxellales</taxon>
        <taxon>Moraxellaceae</taxon>
        <taxon>Acinetobacter</taxon>
        <taxon>Acinetobacter calcoaceticus/baumannii complex</taxon>
    </lineage>
</organism>
<evidence type="ECO:0000313" key="8">
    <source>
        <dbReference type="EMBL" id="MBK1445222.1"/>
    </source>
</evidence>
<evidence type="ECO:0000256" key="3">
    <source>
        <dbReference type="ARBA" id="ARBA00022723"/>
    </source>
</evidence>
<dbReference type="SUPFAM" id="SSF54001">
    <property type="entry name" value="Cysteine proteinases"/>
    <property type="match status" value="1"/>
</dbReference>
<dbReference type="AlphaFoldDB" id="A0A8I1H6D6"/>
<dbReference type="RefSeq" id="WP_005070353.1">
    <property type="nucleotide sequence ID" value="NZ_BBTY01000030.1"/>
</dbReference>
<gene>
    <name evidence="8" type="ORF">JDA50_12390</name>
</gene>
<dbReference type="PANTHER" id="PTHR34858">
    <property type="entry name" value="CYSO-CYSTEINE PEPTIDASE"/>
    <property type="match status" value="1"/>
</dbReference>
<dbReference type="Pfam" id="PF14464">
    <property type="entry name" value="Prok-JAB"/>
    <property type="match status" value="1"/>
</dbReference>
<keyword evidence="3" id="KW-0479">Metal-binding</keyword>
<dbReference type="Proteomes" id="UP000660083">
    <property type="component" value="Unassembled WGS sequence"/>
</dbReference>
<name>A0A8I1H6D6_ACIPI</name>
<dbReference type="Gene3D" id="3.90.1720.10">
    <property type="entry name" value="endopeptidase domain like (from Nostoc punctiforme)"/>
    <property type="match status" value="1"/>
</dbReference>
<dbReference type="InterPro" id="IPR051929">
    <property type="entry name" value="VirAsm_ModProt"/>
</dbReference>
<dbReference type="GO" id="GO:0008234">
    <property type="term" value="F:cysteine-type peptidase activity"/>
    <property type="evidence" value="ECO:0007669"/>
    <property type="project" value="UniProtKB-KW"/>
</dbReference>
<accession>A0A8I1H6D6</accession>
<evidence type="ECO:0000256" key="2">
    <source>
        <dbReference type="ARBA" id="ARBA00022670"/>
    </source>
</evidence>
<dbReference type="InterPro" id="IPR000064">
    <property type="entry name" value="NLP_P60_dom"/>
</dbReference>
<protein>
    <submittedName>
        <fullName evidence="8">C40 family peptidase</fullName>
    </submittedName>
</protein>
<proteinExistence type="inferred from homology"/>
<keyword evidence="2" id="KW-0645">Protease</keyword>
<comment type="caution">
    <text evidence="8">The sequence shown here is derived from an EMBL/GenBank/DDBJ whole genome shotgun (WGS) entry which is preliminary data.</text>
</comment>
<dbReference type="Gene3D" id="3.40.140.10">
    <property type="entry name" value="Cytidine Deaminase, domain 2"/>
    <property type="match status" value="1"/>
</dbReference>
<reference evidence="8" key="1">
    <citation type="submission" date="2020-12" db="EMBL/GenBank/DDBJ databases">
        <authorList>
            <person name="Chopjitt P."/>
        </authorList>
    </citation>
    <scope>NUCLEOTIDE SEQUENCE</scope>
    <source>
        <strain evidence="8">AP1</strain>
    </source>
</reference>
<evidence type="ECO:0000256" key="1">
    <source>
        <dbReference type="ARBA" id="ARBA00007074"/>
    </source>
</evidence>
<dbReference type="SMART" id="SM00232">
    <property type="entry name" value="JAB_MPN"/>
    <property type="match status" value="1"/>
</dbReference>
<dbReference type="PANTHER" id="PTHR34858:SF1">
    <property type="entry name" value="CYSO-CYSTEINE PEPTIDASE"/>
    <property type="match status" value="1"/>
</dbReference>
<evidence type="ECO:0000313" key="9">
    <source>
        <dbReference type="Proteomes" id="UP000660083"/>
    </source>
</evidence>
<sequence>MKLTAKIKKAVMAHADECYPHECCGVIVDKEYIPCRNVANKSDQFEIHPEDLAFAEDQGEILAYVHSHPDGTTRASELDLIQIELHQKPWVICSYPDLDFQIYEPCGYRAPLVGRNYFHGWQDCYALIRDFYSRELGVELMDFERKDAWWEDKDHPSLYLENYEKAGFYEVDTPQYGDMLVCRVGRTEHPNHAVVWLGDNGQLKSEQTEQCIGSSLILHHPYNRKSVREIYGQQWQERTVKILRHRDVKNHQTVWSIGTKVWP</sequence>
<dbReference type="InterPro" id="IPR028090">
    <property type="entry name" value="JAB_dom_prok"/>
</dbReference>
<keyword evidence="6" id="KW-0862">Zinc</keyword>
<keyword evidence="5" id="KW-0788">Thiol protease</keyword>
<dbReference type="SUPFAM" id="SSF102712">
    <property type="entry name" value="JAB1/MPN domain"/>
    <property type="match status" value="1"/>
</dbReference>
<evidence type="ECO:0000256" key="7">
    <source>
        <dbReference type="ARBA" id="ARBA00023049"/>
    </source>
</evidence>
<dbReference type="InterPro" id="IPR000555">
    <property type="entry name" value="JAMM/MPN+_dom"/>
</dbReference>
<dbReference type="GO" id="GO:0008235">
    <property type="term" value="F:metalloexopeptidase activity"/>
    <property type="evidence" value="ECO:0007669"/>
    <property type="project" value="TreeGrafter"/>
</dbReference>
<keyword evidence="4" id="KW-0378">Hydrolase</keyword>
<dbReference type="GO" id="GO:0008270">
    <property type="term" value="F:zinc ion binding"/>
    <property type="evidence" value="ECO:0007669"/>
    <property type="project" value="TreeGrafter"/>
</dbReference>
<evidence type="ECO:0000256" key="6">
    <source>
        <dbReference type="ARBA" id="ARBA00022833"/>
    </source>
</evidence>
<comment type="similarity">
    <text evidence="1">Belongs to the peptidase C40 family.</text>
</comment>
<evidence type="ECO:0000256" key="4">
    <source>
        <dbReference type="ARBA" id="ARBA00022801"/>
    </source>
</evidence>
<dbReference type="Pfam" id="PF00877">
    <property type="entry name" value="NLPC_P60"/>
    <property type="match status" value="1"/>
</dbReference>
<dbReference type="EMBL" id="JAEFCT010000009">
    <property type="protein sequence ID" value="MBK1445222.1"/>
    <property type="molecule type" value="Genomic_DNA"/>
</dbReference>
<evidence type="ECO:0000256" key="5">
    <source>
        <dbReference type="ARBA" id="ARBA00022807"/>
    </source>
</evidence>
<keyword evidence="7" id="KW-0482">Metalloprotease</keyword>